<dbReference type="InterPro" id="IPR010754">
    <property type="entry name" value="OPA3-like"/>
</dbReference>
<proteinExistence type="inferred from homology"/>
<feature type="compositionally biased region" description="Low complexity" evidence="4">
    <location>
        <begin position="145"/>
        <end position="164"/>
    </location>
</feature>
<dbReference type="PANTHER" id="PTHR12499:SF0">
    <property type="entry name" value="OPTIC ATROPHY 3 PROTEIN"/>
    <property type="match status" value="1"/>
</dbReference>
<comment type="similarity">
    <text evidence="2">Belongs to the OPA3 family.</text>
</comment>
<dbReference type="RefSeq" id="XP_032830023.1">
    <property type="nucleotide sequence ID" value="XM_032974132.1"/>
</dbReference>
<feature type="compositionally biased region" description="Basic and acidic residues" evidence="4">
    <location>
        <begin position="169"/>
        <end position="179"/>
    </location>
</feature>
<dbReference type="AlphaFoldDB" id="A0AAJ7U546"/>
<keyword evidence="3" id="KW-0175">Coiled coil</keyword>
<gene>
    <name evidence="6" type="primary">OPA3</name>
</gene>
<dbReference type="CTD" id="80207"/>
<protein>
    <submittedName>
        <fullName evidence="6">Optic atrophy 3 protein</fullName>
    </submittedName>
</protein>
<evidence type="ECO:0000313" key="6">
    <source>
        <dbReference type="RefSeq" id="XP_032830023.1"/>
    </source>
</evidence>
<reference evidence="6" key="1">
    <citation type="submission" date="2025-08" db="UniProtKB">
        <authorList>
            <consortium name="RefSeq"/>
        </authorList>
    </citation>
    <scope>IDENTIFICATION</scope>
    <source>
        <tissue evidence="6">Sperm</tissue>
    </source>
</reference>
<evidence type="ECO:0000256" key="2">
    <source>
        <dbReference type="ARBA" id="ARBA00007584"/>
    </source>
</evidence>
<sequence>MAVGAFPIAKLAYLGVRQLSKPVANRIKAAARRSVFFKTYVCQPPANLYHWIEMKTKMRLMGFRGAQVKPLDQEAAAELGAELLGEAVIFIIGGVCMVAEYARQNANSRRKEAELTAQLDALQFQIDALRDQVSPPPPPPHGGHTASSATASATTTTAEPTRTAPDAHSQTRSERPCLK</sequence>
<evidence type="ECO:0000256" key="4">
    <source>
        <dbReference type="SAM" id="MobiDB-lite"/>
    </source>
</evidence>
<dbReference type="Pfam" id="PF07047">
    <property type="entry name" value="OPA3"/>
    <property type="match status" value="1"/>
</dbReference>
<dbReference type="PANTHER" id="PTHR12499">
    <property type="entry name" value="OPTIC ATROPHY 3 PROTEIN OPA3"/>
    <property type="match status" value="1"/>
</dbReference>
<dbReference type="GeneID" id="116953860"/>
<feature type="region of interest" description="Disordered" evidence="4">
    <location>
        <begin position="130"/>
        <end position="179"/>
    </location>
</feature>
<comment type="function">
    <text evidence="1">May play some role in mitochondrial processes.</text>
</comment>
<keyword evidence="5" id="KW-1185">Reference proteome</keyword>
<evidence type="ECO:0000256" key="1">
    <source>
        <dbReference type="ARBA" id="ARBA00003027"/>
    </source>
</evidence>
<evidence type="ECO:0000313" key="5">
    <source>
        <dbReference type="Proteomes" id="UP001318040"/>
    </source>
</evidence>
<evidence type="ECO:0000256" key="3">
    <source>
        <dbReference type="ARBA" id="ARBA00023054"/>
    </source>
</evidence>
<accession>A0AAJ7U546</accession>
<dbReference type="GO" id="GO:0005739">
    <property type="term" value="C:mitochondrion"/>
    <property type="evidence" value="ECO:0007669"/>
    <property type="project" value="TreeGrafter"/>
</dbReference>
<dbReference type="KEGG" id="pmrn:116953860"/>
<dbReference type="GO" id="GO:0019216">
    <property type="term" value="P:regulation of lipid metabolic process"/>
    <property type="evidence" value="ECO:0007669"/>
    <property type="project" value="TreeGrafter"/>
</dbReference>
<organism evidence="5 6">
    <name type="scientific">Petromyzon marinus</name>
    <name type="common">Sea lamprey</name>
    <dbReference type="NCBI Taxonomy" id="7757"/>
    <lineage>
        <taxon>Eukaryota</taxon>
        <taxon>Metazoa</taxon>
        <taxon>Chordata</taxon>
        <taxon>Craniata</taxon>
        <taxon>Vertebrata</taxon>
        <taxon>Cyclostomata</taxon>
        <taxon>Hyperoartia</taxon>
        <taxon>Petromyzontiformes</taxon>
        <taxon>Petromyzontidae</taxon>
        <taxon>Petromyzon</taxon>
    </lineage>
</organism>
<dbReference type="Proteomes" id="UP001318040">
    <property type="component" value="Chromosome 53"/>
</dbReference>
<name>A0AAJ7U546_PETMA</name>